<sequence>MNHPIVQSCEGVTLLAGGPVTRRDLRLALARAPRLVAADGGADSALRLGFAPDAVIGDMDSLSAAGRQALAGRIHHLPEQETTDFDKCLRNIHAPFVLALGGAGARIDHGLAVMNVLVRRAGLPCLLLGPQDVVFAAPAELTLRLAVGERFSLFPLGAVRGESEGLRWPIAGMDFAPDARIGTSNEVTAPEVRLTFDTPGMLVILPRRRLDAALSALVPGWSGRRGPRSSRGG</sequence>
<protein>
    <recommendedName>
        <fullName evidence="5">Thiamine diphosphokinase</fullName>
        <ecNumber evidence="5">2.7.6.2</ecNumber>
    </recommendedName>
</protein>
<dbReference type="GO" id="GO:0006772">
    <property type="term" value="P:thiamine metabolic process"/>
    <property type="evidence" value="ECO:0007669"/>
    <property type="project" value="UniProtKB-UniRule"/>
</dbReference>
<dbReference type="Pfam" id="PF04263">
    <property type="entry name" value="TPK_catalytic"/>
    <property type="match status" value="1"/>
</dbReference>
<evidence type="ECO:0000259" key="6">
    <source>
        <dbReference type="Pfam" id="PF04263"/>
    </source>
</evidence>
<dbReference type="RefSeq" id="WP_097031122.1">
    <property type="nucleotide sequence ID" value="NZ_OAOQ01000013.1"/>
</dbReference>
<keyword evidence="2" id="KW-0547">Nucleotide-binding</keyword>
<dbReference type="EMBL" id="OAOQ01000013">
    <property type="protein sequence ID" value="SNX72713.1"/>
    <property type="molecule type" value="Genomic_DNA"/>
</dbReference>
<dbReference type="Proteomes" id="UP000219467">
    <property type="component" value="Unassembled WGS sequence"/>
</dbReference>
<dbReference type="GO" id="GO:0016301">
    <property type="term" value="F:kinase activity"/>
    <property type="evidence" value="ECO:0007669"/>
    <property type="project" value="UniProtKB-KW"/>
</dbReference>
<dbReference type="PANTHER" id="PTHR41299:SF1">
    <property type="entry name" value="THIAMINE PYROPHOSPHOKINASE"/>
    <property type="match status" value="1"/>
</dbReference>
<dbReference type="Gene3D" id="3.40.50.10240">
    <property type="entry name" value="Thiamin pyrophosphokinase, catalytic domain"/>
    <property type="match status" value="1"/>
</dbReference>
<keyword evidence="1" id="KW-0808">Transferase</keyword>
<dbReference type="CDD" id="cd07995">
    <property type="entry name" value="TPK"/>
    <property type="match status" value="1"/>
</dbReference>
<dbReference type="InterPro" id="IPR007371">
    <property type="entry name" value="TPK_catalytic"/>
</dbReference>
<accession>A0A285D0K2</accession>
<evidence type="ECO:0000256" key="4">
    <source>
        <dbReference type="ARBA" id="ARBA00022840"/>
    </source>
</evidence>
<dbReference type="InterPro" id="IPR036759">
    <property type="entry name" value="TPK_catalytic_sf"/>
</dbReference>
<evidence type="ECO:0000256" key="2">
    <source>
        <dbReference type="ARBA" id="ARBA00022741"/>
    </source>
</evidence>
<dbReference type="GO" id="GO:0004788">
    <property type="term" value="F:thiamine diphosphokinase activity"/>
    <property type="evidence" value="ECO:0007669"/>
    <property type="project" value="UniProtKB-UniRule"/>
</dbReference>
<dbReference type="SUPFAM" id="SSF63999">
    <property type="entry name" value="Thiamin pyrophosphokinase, catalytic domain"/>
    <property type="match status" value="1"/>
</dbReference>
<feature type="domain" description="Thiamin pyrophosphokinase catalytic" evidence="6">
    <location>
        <begin position="28"/>
        <end position="119"/>
    </location>
</feature>
<dbReference type="GO" id="GO:0030975">
    <property type="term" value="F:thiamine binding"/>
    <property type="evidence" value="ECO:0007669"/>
    <property type="project" value="InterPro"/>
</dbReference>
<evidence type="ECO:0000259" key="7">
    <source>
        <dbReference type="Pfam" id="PF04265"/>
    </source>
</evidence>
<dbReference type="Pfam" id="PF04265">
    <property type="entry name" value="TPK_B1_binding"/>
    <property type="match status" value="1"/>
</dbReference>
<dbReference type="GO" id="GO:0009229">
    <property type="term" value="P:thiamine diphosphate biosynthetic process"/>
    <property type="evidence" value="ECO:0007669"/>
    <property type="project" value="InterPro"/>
</dbReference>
<dbReference type="EC" id="2.7.6.2" evidence="5"/>
<evidence type="ECO:0000256" key="1">
    <source>
        <dbReference type="ARBA" id="ARBA00022679"/>
    </source>
</evidence>
<dbReference type="OrthoDB" id="7057856at2"/>
<evidence type="ECO:0000256" key="3">
    <source>
        <dbReference type="ARBA" id="ARBA00022777"/>
    </source>
</evidence>
<dbReference type="InterPro" id="IPR053149">
    <property type="entry name" value="TPK"/>
</dbReference>
<keyword evidence="4" id="KW-0067">ATP-binding</keyword>
<dbReference type="PANTHER" id="PTHR41299">
    <property type="entry name" value="THIAMINE PYROPHOSPHOKINASE"/>
    <property type="match status" value="1"/>
</dbReference>
<gene>
    <name evidence="8" type="ORF">SAMN05878503_11320</name>
</gene>
<organism evidence="8 9">
    <name type="scientific">Cereibacter ovatus</name>
    <dbReference type="NCBI Taxonomy" id="439529"/>
    <lineage>
        <taxon>Bacteria</taxon>
        <taxon>Pseudomonadati</taxon>
        <taxon>Pseudomonadota</taxon>
        <taxon>Alphaproteobacteria</taxon>
        <taxon>Rhodobacterales</taxon>
        <taxon>Paracoccaceae</taxon>
        <taxon>Cereibacter</taxon>
    </lineage>
</organism>
<keyword evidence="3 8" id="KW-0418">Kinase</keyword>
<proteinExistence type="predicted"/>
<dbReference type="SUPFAM" id="SSF63862">
    <property type="entry name" value="Thiamin pyrophosphokinase, substrate-binding domain"/>
    <property type="match status" value="1"/>
</dbReference>
<dbReference type="InterPro" id="IPR006282">
    <property type="entry name" value="Thi_PPkinase"/>
</dbReference>
<dbReference type="InterPro" id="IPR036371">
    <property type="entry name" value="TPK_B1-bd_sf"/>
</dbReference>
<dbReference type="InterPro" id="IPR007373">
    <property type="entry name" value="Thiamin_PyroPKinase_B1-bd"/>
</dbReference>
<keyword evidence="9" id="KW-1185">Reference proteome</keyword>
<evidence type="ECO:0000256" key="5">
    <source>
        <dbReference type="NCBIfam" id="TIGR01378"/>
    </source>
</evidence>
<name>A0A285D0K2_9RHOB</name>
<dbReference type="NCBIfam" id="TIGR01378">
    <property type="entry name" value="thi_PPkinase"/>
    <property type="match status" value="1"/>
</dbReference>
<reference evidence="9" key="1">
    <citation type="submission" date="2017-08" db="EMBL/GenBank/DDBJ databases">
        <authorList>
            <person name="Varghese N."/>
            <person name="Submissions S."/>
        </authorList>
    </citation>
    <scope>NUCLEOTIDE SEQUENCE [LARGE SCALE GENOMIC DNA]</scope>
    <source>
        <strain evidence="9">JA234</strain>
    </source>
</reference>
<evidence type="ECO:0000313" key="8">
    <source>
        <dbReference type="EMBL" id="SNX72713.1"/>
    </source>
</evidence>
<dbReference type="AlphaFoldDB" id="A0A285D0K2"/>
<feature type="domain" description="Thiamin pyrophosphokinase thiamin-binding" evidence="7">
    <location>
        <begin position="148"/>
        <end position="199"/>
    </location>
</feature>
<evidence type="ECO:0000313" key="9">
    <source>
        <dbReference type="Proteomes" id="UP000219467"/>
    </source>
</evidence>
<dbReference type="GO" id="GO:0005524">
    <property type="term" value="F:ATP binding"/>
    <property type="evidence" value="ECO:0007669"/>
    <property type="project" value="UniProtKB-KW"/>
</dbReference>